<dbReference type="InterPro" id="IPR013249">
    <property type="entry name" value="RNA_pol_sigma70_r4_t2"/>
</dbReference>
<dbReference type="InterPro" id="IPR014284">
    <property type="entry name" value="RNA_pol_sigma-70_dom"/>
</dbReference>
<comment type="caution">
    <text evidence="7">The sequence shown here is derived from an EMBL/GenBank/DDBJ whole genome shotgun (WGS) entry which is preliminary data.</text>
</comment>
<evidence type="ECO:0000256" key="1">
    <source>
        <dbReference type="ARBA" id="ARBA00010641"/>
    </source>
</evidence>
<keyword evidence="8" id="KW-1185">Reference proteome</keyword>
<evidence type="ECO:0000259" key="6">
    <source>
        <dbReference type="Pfam" id="PF08281"/>
    </source>
</evidence>
<evidence type="ECO:0000256" key="3">
    <source>
        <dbReference type="ARBA" id="ARBA00023082"/>
    </source>
</evidence>
<keyword evidence="2" id="KW-0805">Transcription regulation</keyword>
<dbReference type="InterPro" id="IPR013325">
    <property type="entry name" value="RNA_pol_sigma_r2"/>
</dbReference>
<comment type="similarity">
    <text evidence="1">Belongs to the sigma-70 factor family. ECF subfamily.</text>
</comment>
<keyword evidence="3" id="KW-0731">Sigma factor</keyword>
<reference evidence="7 8" key="1">
    <citation type="submission" date="2019-07" db="EMBL/GenBank/DDBJ databases">
        <authorList>
            <person name="Huq M.A."/>
        </authorList>
    </citation>
    <scope>NUCLEOTIDE SEQUENCE [LARGE SCALE GENOMIC DNA]</scope>
    <source>
        <strain evidence="7 8">MAH-3</strain>
    </source>
</reference>
<evidence type="ECO:0000256" key="4">
    <source>
        <dbReference type="ARBA" id="ARBA00023163"/>
    </source>
</evidence>
<organism evidence="7 8">
    <name type="scientific">Fluviicola chungangensis</name>
    <dbReference type="NCBI Taxonomy" id="2597671"/>
    <lineage>
        <taxon>Bacteria</taxon>
        <taxon>Pseudomonadati</taxon>
        <taxon>Bacteroidota</taxon>
        <taxon>Flavobacteriia</taxon>
        <taxon>Flavobacteriales</taxon>
        <taxon>Crocinitomicaceae</taxon>
        <taxon>Fluviicola</taxon>
    </lineage>
</organism>
<dbReference type="Pfam" id="PF04542">
    <property type="entry name" value="Sigma70_r2"/>
    <property type="match status" value="1"/>
</dbReference>
<proteinExistence type="inferred from homology"/>
<evidence type="ECO:0000259" key="5">
    <source>
        <dbReference type="Pfam" id="PF04542"/>
    </source>
</evidence>
<accession>A0A556MN48</accession>
<dbReference type="OrthoDB" id="1056775at2"/>
<sequence>METVKQNWELEDIIEGCKSSDRRAQEQLFKKFYGKMLVVCQRYIRDKDSAQEVLQEGFIKVFEHIKGYDKKGSFEGWMRRIIVNCAIDSIRKSKKDWMLSDNDNDFKYVPEEDEFGEEWEITTLKAEFAMEAINKLSPAYKAVFNLYVMEEFTHKEIAEILEISEGTSKSNLAKAKMNLQNYLKQKFTKIAQ</sequence>
<evidence type="ECO:0000256" key="2">
    <source>
        <dbReference type="ARBA" id="ARBA00023015"/>
    </source>
</evidence>
<gene>
    <name evidence="7" type="ORF">FO442_15105</name>
</gene>
<dbReference type="SUPFAM" id="SSF88659">
    <property type="entry name" value="Sigma3 and sigma4 domains of RNA polymerase sigma factors"/>
    <property type="match status" value="1"/>
</dbReference>
<dbReference type="InterPro" id="IPR039425">
    <property type="entry name" value="RNA_pol_sigma-70-like"/>
</dbReference>
<dbReference type="CDD" id="cd06171">
    <property type="entry name" value="Sigma70_r4"/>
    <property type="match status" value="1"/>
</dbReference>
<dbReference type="PANTHER" id="PTHR43133">
    <property type="entry name" value="RNA POLYMERASE ECF-TYPE SIGMA FACTO"/>
    <property type="match status" value="1"/>
</dbReference>
<dbReference type="InterPro" id="IPR013324">
    <property type="entry name" value="RNA_pol_sigma_r3/r4-like"/>
</dbReference>
<evidence type="ECO:0000313" key="8">
    <source>
        <dbReference type="Proteomes" id="UP000316008"/>
    </source>
</evidence>
<dbReference type="GO" id="GO:0003677">
    <property type="term" value="F:DNA binding"/>
    <property type="evidence" value="ECO:0007669"/>
    <property type="project" value="InterPro"/>
</dbReference>
<dbReference type="Proteomes" id="UP000316008">
    <property type="component" value="Unassembled WGS sequence"/>
</dbReference>
<name>A0A556MN48_9FLAO</name>
<dbReference type="InterPro" id="IPR007627">
    <property type="entry name" value="RNA_pol_sigma70_r2"/>
</dbReference>
<evidence type="ECO:0000313" key="7">
    <source>
        <dbReference type="EMBL" id="TSJ41238.1"/>
    </source>
</evidence>
<dbReference type="Gene3D" id="1.10.1740.10">
    <property type="match status" value="1"/>
</dbReference>
<feature type="domain" description="RNA polymerase sigma factor 70 region 4 type 2" evidence="6">
    <location>
        <begin position="130"/>
        <end position="179"/>
    </location>
</feature>
<dbReference type="InterPro" id="IPR036388">
    <property type="entry name" value="WH-like_DNA-bd_sf"/>
</dbReference>
<dbReference type="GO" id="GO:0006352">
    <property type="term" value="P:DNA-templated transcription initiation"/>
    <property type="evidence" value="ECO:0007669"/>
    <property type="project" value="InterPro"/>
</dbReference>
<dbReference type="Pfam" id="PF08281">
    <property type="entry name" value="Sigma70_r4_2"/>
    <property type="match status" value="1"/>
</dbReference>
<dbReference type="GO" id="GO:0016987">
    <property type="term" value="F:sigma factor activity"/>
    <property type="evidence" value="ECO:0007669"/>
    <property type="project" value="UniProtKB-KW"/>
</dbReference>
<feature type="domain" description="RNA polymerase sigma-70 region 2" evidence="5">
    <location>
        <begin position="28"/>
        <end position="94"/>
    </location>
</feature>
<keyword evidence="4" id="KW-0804">Transcription</keyword>
<dbReference type="EMBL" id="VLPL01000008">
    <property type="protein sequence ID" value="TSJ41238.1"/>
    <property type="molecule type" value="Genomic_DNA"/>
</dbReference>
<dbReference type="AlphaFoldDB" id="A0A556MN48"/>
<dbReference type="PANTHER" id="PTHR43133:SF46">
    <property type="entry name" value="RNA POLYMERASE SIGMA-70 FACTOR ECF SUBFAMILY"/>
    <property type="match status" value="1"/>
</dbReference>
<dbReference type="Gene3D" id="1.10.10.10">
    <property type="entry name" value="Winged helix-like DNA-binding domain superfamily/Winged helix DNA-binding domain"/>
    <property type="match status" value="1"/>
</dbReference>
<protein>
    <submittedName>
        <fullName evidence="7">RNA polymerase sigma factor</fullName>
    </submittedName>
</protein>
<dbReference type="SUPFAM" id="SSF88946">
    <property type="entry name" value="Sigma2 domain of RNA polymerase sigma factors"/>
    <property type="match status" value="1"/>
</dbReference>
<dbReference type="NCBIfam" id="TIGR02937">
    <property type="entry name" value="sigma70-ECF"/>
    <property type="match status" value="1"/>
</dbReference>